<dbReference type="EMBL" id="JAZGSY010000076">
    <property type="protein sequence ID" value="KAL1841396.1"/>
    <property type="molecule type" value="Genomic_DNA"/>
</dbReference>
<feature type="compositionally biased region" description="Low complexity" evidence="1">
    <location>
        <begin position="317"/>
        <end position="326"/>
    </location>
</feature>
<name>A0ABR3VKG2_HUMIN</name>
<feature type="compositionally biased region" description="Polar residues" evidence="1">
    <location>
        <begin position="531"/>
        <end position="543"/>
    </location>
</feature>
<feature type="compositionally biased region" description="Low complexity" evidence="1">
    <location>
        <begin position="460"/>
        <end position="472"/>
    </location>
</feature>
<feature type="region of interest" description="Disordered" evidence="1">
    <location>
        <begin position="57"/>
        <end position="331"/>
    </location>
</feature>
<feature type="compositionally biased region" description="Low complexity" evidence="1">
    <location>
        <begin position="1468"/>
        <end position="1477"/>
    </location>
</feature>
<feature type="region of interest" description="Disordered" evidence="1">
    <location>
        <begin position="347"/>
        <end position="638"/>
    </location>
</feature>
<evidence type="ECO:0000313" key="3">
    <source>
        <dbReference type="Proteomes" id="UP001583172"/>
    </source>
</evidence>
<dbReference type="Proteomes" id="UP001583172">
    <property type="component" value="Unassembled WGS sequence"/>
</dbReference>
<feature type="compositionally biased region" description="Basic and acidic residues" evidence="1">
    <location>
        <begin position="559"/>
        <end position="572"/>
    </location>
</feature>
<feature type="region of interest" description="Disordered" evidence="1">
    <location>
        <begin position="1277"/>
        <end position="1520"/>
    </location>
</feature>
<proteinExistence type="predicted"/>
<dbReference type="InterPro" id="IPR017956">
    <property type="entry name" value="AT_hook_DNA-bd_motif"/>
</dbReference>
<feature type="compositionally biased region" description="Low complexity" evidence="1">
    <location>
        <begin position="1179"/>
        <end position="1206"/>
    </location>
</feature>
<feature type="compositionally biased region" description="Acidic residues" evidence="1">
    <location>
        <begin position="573"/>
        <end position="588"/>
    </location>
</feature>
<dbReference type="SMART" id="SM00384">
    <property type="entry name" value="AT_hook"/>
    <property type="match status" value="2"/>
</dbReference>
<feature type="compositionally biased region" description="Polar residues" evidence="1">
    <location>
        <begin position="882"/>
        <end position="895"/>
    </location>
</feature>
<feature type="compositionally biased region" description="Acidic residues" evidence="1">
    <location>
        <begin position="930"/>
        <end position="945"/>
    </location>
</feature>
<organism evidence="2 3">
    <name type="scientific">Humicola insolens</name>
    <name type="common">Soft-rot fungus</name>
    <dbReference type="NCBI Taxonomy" id="85995"/>
    <lineage>
        <taxon>Eukaryota</taxon>
        <taxon>Fungi</taxon>
        <taxon>Dikarya</taxon>
        <taxon>Ascomycota</taxon>
        <taxon>Pezizomycotina</taxon>
        <taxon>Sordariomycetes</taxon>
        <taxon>Sordariomycetidae</taxon>
        <taxon>Sordariales</taxon>
        <taxon>Chaetomiaceae</taxon>
        <taxon>Mycothermus</taxon>
    </lineage>
</organism>
<feature type="compositionally biased region" description="Basic residues" evidence="1">
    <location>
        <begin position="432"/>
        <end position="443"/>
    </location>
</feature>
<feature type="region of interest" description="Disordered" evidence="1">
    <location>
        <begin position="819"/>
        <end position="1265"/>
    </location>
</feature>
<feature type="compositionally biased region" description="Basic and acidic residues" evidence="1">
    <location>
        <begin position="820"/>
        <end position="844"/>
    </location>
</feature>
<feature type="compositionally biased region" description="Low complexity" evidence="1">
    <location>
        <begin position="1414"/>
        <end position="1425"/>
    </location>
</feature>
<feature type="compositionally biased region" description="Basic and acidic residues" evidence="1">
    <location>
        <begin position="982"/>
        <end position="993"/>
    </location>
</feature>
<keyword evidence="3" id="KW-1185">Reference proteome</keyword>
<feature type="compositionally biased region" description="Basic and acidic residues" evidence="1">
    <location>
        <begin position="1146"/>
        <end position="1157"/>
    </location>
</feature>
<feature type="compositionally biased region" description="Basic and acidic residues" evidence="1">
    <location>
        <begin position="1458"/>
        <end position="1467"/>
    </location>
</feature>
<feature type="region of interest" description="Disordered" evidence="1">
    <location>
        <begin position="1557"/>
        <end position="1578"/>
    </location>
</feature>
<feature type="compositionally biased region" description="Basic and acidic residues" evidence="1">
    <location>
        <begin position="1165"/>
        <end position="1178"/>
    </location>
</feature>
<gene>
    <name evidence="2" type="ORF">VTJ49DRAFT_7073</name>
</gene>
<feature type="compositionally biased region" description="Polar residues" evidence="1">
    <location>
        <begin position="347"/>
        <end position="358"/>
    </location>
</feature>
<accession>A0ABR3VKG2</accession>
<feature type="region of interest" description="Disordered" evidence="1">
    <location>
        <begin position="778"/>
        <end position="806"/>
    </location>
</feature>
<feature type="compositionally biased region" description="Polar residues" evidence="1">
    <location>
        <begin position="104"/>
        <end position="117"/>
    </location>
</feature>
<feature type="region of interest" description="Disordered" evidence="1">
    <location>
        <begin position="1"/>
        <end position="35"/>
    </location>
</feature>
<feature type="region of interest" description="Disordered" evidence="1">
    <location>
        <begin position="689"/>
        <end position="739"/>
    </location>
</feature>
<feature type="compositionally biased region" description="Polar residues" evidence="1">
    <location>
        <begin position="1214"/>
        <end position="1224"/>
    </location>
</feature>
<feature type="compositionally biased region" description="Basic and acidic residues" evidence="1">
    <location>
        <begin position="393"/>
        <end position="405"/>
    </location>
</feature>
<evidence type="ECO:0000256" key="1">
    <source>
        <dbReference type="SAM" id="MobiDB-lite"/>
    </source>
</evidence>
<feature type="compositionally biased region" description="Low complexity" evidence="1">
    <location>
        <begin position="125"/>
        <end position="138"/>
    </location>
</feature>
<feature type="compositionally biased region" description="Polar residues" evidence="1">
    <location>
        <begin position="181"/>
        <end position="195"/>
    </location>
</feature>
<comment type="caution">
    <text evidence="2">The sequence shown here is derived from an EMBL/GenBank/DDBJ whole genome shotgun (WGS) entry which is preliminary data.</text>
</comment>
<feature type="compositionally biased region" description="Basic and acidic residues" evidence="1">
    <location>
        <begin position="589"/>
        <end position="600"/>
    </location>
</feature>
<feature type="compositionally biased region" description="Polar residues" evidence="1">
    <location>
        <begin position="601"/>
        <end position="623"/>
    </location>
</feature>
<reference evidence="2 3" key="1">
    <citation type="journal article" date="2024" name="Commun. Biol.">
        <title>Comparative genomic analysis of thermophilic fungi reveals convergent evolutionary adaptations and gene losses.</title>
        <authorList>
            <person name="Steindorff A.S."/>
            <person name="Aguilar-Pontes M.V."/>
            <person name="Robinson A.J."/>
            <person name="Andreopoulos B."/>
            <person name="LaButti K."/>
            <person name="Kuo A."/>
            <person name="Mondo S."/>
            <person name="Riley R."/>
            <person name="Otillar R."/>
            <person name="Haridas S."/>
            <person name="Lipzen A."/>
            <person name="Grimwood J."/>
            <person name="Schmutz J."/>
            <person name="Clum A."/>
            <person name="Reid I.D."/>
            <person name="Moisan M.C."/>
            <person name="Butler G."/>
            <person name="Nguyen T.T.M."/>
            <person name="Dewar K."/>
            <person name="Conant G."/>
            <person name="Drula E."/>
            <person name="Henrissat B."/>
            <person name="Hansel C."/>
            <person name="Singer S."/>
            <person name="Hutchinson M.I."/>
            <person name="de Vries R.P."/>
            <person name="Natvig D.O."/>
            <person name="Powell A.J."/>
            <person name="Tsang A."/>
            <person name="Grigoriev I.V."/>
        </authorList>
    </citation>
    <scope>NUCLEOTIDE SEQUENCE [LARGE SCALE GENOMIC DNA]</scope>
    <source>
        <strain evidence="2 3">CBS 620.91</strain>
    </source>
</reference>
<protein>
    <submittedName>
        <fullName evidence="2">Uncharacterized protein</fullName>
    </submittedName>
</protein>
<sequence>MEEQERTITLDLGSSPDPLIDPVLSPPMMAPPSTIKKRTPAAERLLTARSAQTLRTAYGPSTVTRTPLAPTPRRQTFELDVGDEDAPQRLLVTVEAEADPRSAPRSTSRRLFQSPTPKNHRLTPRRTTAVTTTTVPLRGLSDDEDGTASRPIGTTPRPRGRPRKSATPATTRRKRPGTPAKRSTSTANAFTSSPSKHVPESDAGFEATPRPRAKTTKRKASSPVKEDGVPGSQPRKRGRPRKKTMDTDDAAEQARQSRFASTAEEDDIWLATMSDQPTPALPARGQPVATESQTSPIRDAEPDSYDWPDMGAGGGDSYSDAGSVSGDGDGFEDTVMAEEFTMISLGSLPSMQPNSSVMAPTHQEELGEETSLIINGALESLRRSQNAMPEQSGHSEHNTEAETERATATTEAPTPNDSRTKPPRLDPPSSPQRRRQSPRRSPRRTASQPLARQLAEKSLQQQQQQQEQNRQPVPQPPVQDEHQDASAYDDSFSSIPEAILAAATPRPLRQQFRTQEPDARIQPSIERPSRVNHSNPQPETNRLLTPDETPSPIPSEAGDDAHHDHDHNHDDANLEPEPEPEAEPEPEPEPQRADALETDHLPSSSPPVVNTQPRIPDMTTTQQHIRRNSTETPVDQLSLFTSVNPTAGVVRDAQPAAAAAAAAAVHLPVPEPQPRPSLSPIVRAGRALQLITSDPPSPPARDSFLGSPFRGSSVPKSSQSPAQMPAVPEHGRPNLSPAATAAAAVQPRTDVLTRSPSRSWLAPLSQVKDFIVRSAQSLSPGRVSVVSGAEGMDDPFGPDPGEVGGEVSVRNTLFTGARRQSWERGVEGVRDDNDHDGVHDHDGQREEEEEDAMSWQVERSPARVQPAGGVDEVAHGVVQESPRGQSGGYEQQTMWPASGFSPGTSRPLAGSAVPEEVHEDFHEQQQQQQQEEDEEEEEDDDDDVDIWAIEAQRPTPYTSRHAPLRLEPAVEPPRRTKISSPWRRDSRNPRYSEEMGEPSDKAAPAHGRTAVEESRNTKPSPIQVRPLRQRPLRSDRSLLANDDEEFSLLSQNQKRDKPAPSPAVTRPAAQKKDLAAFFSSPATLPDLTEPPFPTNVLPSQQTRPAPQPRTSRVQTLRTQATGSGGGLFSQYLQERAEKQVPSVPHKTLEIGTRRRSVDLFSPERQSAERRSPEAERASLSRSASPEVPELRQAPVNQNAVAVAQQPGIARRTASPESPDQQQEVAISPPHIPQKMNFTPRKRSDENTLLSPPKPAAPAPAPTASLFGNSQVTAFFSRALSRVKQQQQPPQVESSPPLRAAERREEDGGAETENETTQASTPPRRVLKPLPDRAASPTKSSFRSPLKPKTPGRVVEFASSVFSQPGQGQEGQQRRRRRQDWNEDEEEEEESGRHQVGGSGGHGDEDMSPLPSPSPSASLSLSMSSPSTPPSPSPSPSRTRARSRSGSLPTAAEAEDHEQDTHLADQHDQQQQQQQQQQGKQAITQPPSILTQQQHLPRPLKPAASHKDKPHKTAHQPLSPTTWTRAHWLRLDELLQARRRGPASFRIELARGPLPPSSLYSLSPFRSRNRNQEEEDGQGRLARRLVGKQVVAQGFSETVTLEGWHVEVVEGFLRELRYYGEGEGEDCAWNGVDIARRVFALLVGAERRRLGLVPVVRDMGVGRV</sequence>
<evidence type="ECO:0000313" key="2">
    <source>
        <dbReference type="EMBL" id="KAL1841396.1"/>
    </source>
</evidence>
<feature type="compositionally biased region" description="Pro residues" evidence="1">
    <location>
        <begin position="1251"/>
        <end position="1260"/>
    </location>
</feature>
<feature type="compositionally biased region" description="Basic residues" evidence="1">
    <location>
        <begin position="211"/>
        <end position="220"/>
    </location>
</feature>
<feature type="compositionally biased region" description="Low complexity" evidence="1">
    <location>
        <begin position="406"/>
        <end position="415"/>
    </location>
</feature>
<feature type="compositionally biased region" description="Polar residues" evidence="1">
    <location>
        <begin position="1096"/>
        <end position="1121"/>
    </location>
</feature>
<feature type="compositionally biased region" description="Polar residues" evidence="1">
    <location>
        <begin position="1478"/>
        <end position="1494"/>
    </location>
</feature>